<sequence>MRHNESVPIAPGALPLLGHLGRIGAEPQEFFRQLGDIGPVVRIRLARRTAYVVTSPALVRRILVGGRGEFDKGGPFFIPFTTLLGDGLATEPDSVHRVHRPLVQPAFHRSAMTGYMRRVTQSATRHIAEWDPHQIIEVDREMTALTTGVLTRSLFTDPVSSRCVDRFQRDLPIVLDGLGLRMGLPSIGRFPHPANRRFYRAVQHTTDSIETMIRHRKQSPEPHDDLLTLLLAPEPHADGVLNDELVRGHIWDFMLGGIEPTAALLSWTLHILATFPDHYARVQEEIDTVLAGASPTYQDLARLPQLQNTLTEALRLYPPVWVLSRTTTRACELDGHKLPQGADVIFSSWALHRHSDSFEDADRFDPDRWQPARVGRAQRDGFLAFGAGARKCIGDVFGVAEATAMLAVLLQNRRLQPVPGPRVVARRGMTLRPKGLRIAFAPLTSPKPAQDPACAAAPPNPGTGLRAPTP</sequence>
<feature type="compositionally biased region" description="Low complexity" evidence="9">
    <location>
        <begin position="446"/>
        <end position="457"/>
    </location>
</feature>
<dbReference type="GO" id="GO:0020037">
    <property type="term" value="F:heme binding"/>
    <property type="evidence" value="ECO:0007669"/>
    <property type="project" value="InterPro"/>
</dbReference>
<comment type="similarity">
    <text evidence="1 8">Belongs to the cytochrome P450 family.</text>
</comment>
<evidence type="ECO:0000256" key="6">
    <source>
        <dbReference type="ARBA" id="ARBA00023033"/>
    </source>
</evidence>
<keyword evidence="2 7" id="KW-0349">Heme</keyword>
<dbReference type="GO" id="GO:0016705">
    <property type="term" value="F:oxidoreductase activity, acting on paired donors, with incorporation or reduction of molecular oxygen"/>
    <property type="evidence" value="ECO:0007669"/>
    <property type="project" value="InterPro"/>
</dbReference>
<evidence type="ECO:0000256" key="8">
    <source>
        <dbReference type="RuleBase" id="RU000461"/>
    </source>
</evidence>
<evidence type="ECO:0000256" key="9">
    <source>
        <dbReference type="SAM" id="MobiDB-lite"/>
    </source>
</evidence>
<evidence type="ECO:0000256" key="1">
    <source>
        <dbReference type="ARBA" id="ARBA00010617"/>
    </source>
</evidence>
<dbReference type="SUPFAM" id="SSF48264">
    <property type="entry name" value="Cytochrome P450"/>
    <property type="match status" value="1"/>
</dbReference>
<dbReference type="PRINTS" id="PR00463">
    <property type="entry name" value="EP450I"/>
</dbReference>
<keyword evidence="3 7" id="KW-0479">Metal-binding</keyword>
<dbReference type="Pfam" id="PF00067">
    <property type="entry name" value="p450"/>
    <property type="match status" value="1"/>
</dbReference>
<evidence type="ECO:0000313" key="11">
    <source>
        <dbReference type="Proteomes" id="UP000005940"/>
    </source>
</evidence>
<accession>I2MV24</accession>
<evidence type="ECO:0000256" key="7">
    <source>
        <dbReference type="PIRSR" id="PIRSR602401-1"/>
    </source>
</evidence>
<evidence type="ECO:0000256" key="4">
    <source>
        <dbReference type="ARBA" id="ARBA00023002"/>
    </source>
</evidence>
<evidence type="ECO:0000256" key="5">
    <source>
        <dbReference type="ARBA" id="ARBA00023004"/>
    </source>
</evidence>
<evidence type="ECO:0000313" key="10">
    <source>
        <dbReference type="EMBL" id="QKM70716.1"/>
    </source>
</evidence>
<dbReference type="PANTHER" id="PTHR24291:SF50">
    <property type="entry name" value="BIFUNCTIONAL ALBAFLAVENONE MONOOXYGENASE_TERPENE SYNTHASE"/>
    <property type="match status" value="1"/>
</dbReference>
<name>I2MV24_STRT9</name>
<dbReference type="Gene3D" id="1.10.630.10">
    <property type="entry name" value="Cytochrome P450"/>
    <property type="match status" value="1"/>
</dbReference>
<dbReference type="RefSeq" id="WP_006350394.1">
    <property type="nucleotide sequence ID" value="NZ_CP029159.1"/>
</dbReference>
<feature type="region of interest" description="Disordered" evidence="9">
    <location>
        <begin position="443"/>
        <end position="470"/>
    </location>
</feature>
<keyword evidence="6 8" id="KW-0503">Monooxygenase</keyword>
<evidence type="ECO:0000256" key="2">
    <source>
        <dbReference type="ARBA" id="ARBA00022617"/>
    </source>
</evidence>
<dbReference type="InterPro" id="IPR002401">
    <property type="entry name" value="Cyt_P450_E_grp-I"/>
</dbReference>
<evidence type="ECO:0000256" key="3">
    <source>
        <dbReference type="ARBA" id="ARBA00022723"/>
    </source>
</evidence>
<protein>
    <submittedName>
        <fullName evidence="10">Cytochrome P450</fullName>
    </submittedName>
</protein>
<dbReference type="InterPro" id="IPR001128">
    <property type="entry name" value="Cyt_P450"/>
</dbReference>
<proteinExistence type="inferred from homology"/>
<dbReference type="EMBL" id="CP029159">
    <property type="protein sequence ID" value="QKM70716.1"/>
    <property type="molecule type" value="Genomic_DNA"/>
</dbReference>
<dbReference type="GO" id="GO:0005506">
    <property type="term" value="F:iron ion binding"/>
    <property type="evidence" value="ECO:0007669"/>
    <property type="project" value="InterPro"/>
</dbReference>
<keyword evidence="4 8" id="KW-0560">Oxidoreductase</keyword>
<gene>
    <name evidence="10" type="ORF">STSU_029875</name>
</gene>
<dbReference type="InterPro" id="IPR050196">
    <property type="entry name" value="Cytochrome_P450_Monoox"/>
</dbReference>
<dbReference type="Proteomes" id="UP000005940">
    <property type="component" value="Chromosome"/>
</dbReference>
<organism evidence="10 11">
    <name type="scientific">Streptomyces tsukubensis (strain DSM 42081 / NBRC 108919 / NRRL 18488 / 9993)</name>
    <dbReference type="NCBI Taxonomy" id="1114943"/>
    <lineage>
        <taxon>Bacteria</taxon>
        <taxon>Bacillati</taxon>
        <taxon>Actinomycetota</taxon>
        <taxon>Actinomycetes</taxon>
        <taxon>Kitasatosporales</taxon>
        <taxon>Streptomycetaceae</taxon>
        <taxon>Streptomyces</taxon>
    </lineage>
</organism>
<feature type="binding site" description="axial binding residue" evidence="7">
    <location>
        <position position="392"/>
    </location>
    <ligand>
        <name>heme</name>
        <dbReference type="ChEBI" id="CHEBI:30413"/>
    </ligand>
    <ligandPart>
        <name>Fe</name>
        <dbReference type="ChEBI" id="CHEBI:18248"/>
    </ligandPart>
</feature>
<dbReference type="AlphaFoldDB" id="I2MV24"/>
<dbReference type="InterPro" id="IPR036396">
    <property type="entry name" value="Cyt_P450_sf"/>
</dbReference>
<dbReference type="PANTHER" id="PTHR24291">
    <property type="entry name" value="CYTOCHROME P450 FAMILY 4"/>
    <property type="match status" value="1"/>
</dbReference>
<keyword evidence="5 7" id="KW-0408">Iron</keyword>
<reference evidence="10 11" key="1">
    <citation type="journal article" date="2012" name="J. Bacteriol.">
        <title>Draft genome of Streptomyces tsukubaensis NRRL 18488, the producer of the clinically important immunosuppressant tacrolimus (FK506).</title>
        <authorList>
            <person name="Barreiro C."/>
            <person name="Prieto C."/>
            <person name="Sola-Landa A."/>
            <person name="Solera E."/>
            <person name="Martinez-Castro M."/>
            <person name="Perez-Redondo R."/>
            <person name="Garcia-Estrada C."/>
            <person name="Aparicio J.F."/>
            <person name="Fernandez-Martinez L.T."/>
            <person name="Santos-Aberturas J."/>
            <person name="Salehi-Najafabadi Z."/>
            <person name="Rodriguez-Garcia A."/>
            <person name="Tauch A."/>
            <person name="Martin J.F."/>
        </authorList>
    </citation>
    <scope>NUCLEOTIDE SEQUENCE [LARGE SCALE GENOMIC DNA]</scope>
    <source>
        <strain evidence="11">DSM 42081 / NBRC 108919 / NRRL 18488 / 9993</strain>
    </source>
</reference>
<dbReference type="PRINTS" id="PR00385">
    <property type="entry name" value="P450"/>
</dbReference>
<dbReference type="PROSITE" id="PS00086">
    <property type="entry name" value="CYTOCHROME_P450"/>
    <property type="match status" value="1"/>
</dbReference>
<comment type="cofactor">
    <cofactor evidence="7">
        <name>heme</name>
        <dbReference type="ChEBI" id="CHEBI:30413"/>
    </cofactor>
</comment>
<dbReference type="GO" id="GO:0004497">
    <property type="term" value="F:monooxygenase activity"/>
    <property type="evidence" value="ECO:0007669"/>
    <property type="project" value="UniProtKB-KW"/>
</dbReference>
<keyword evidence="11" id="KW-1185">Reference proteome</keyword>
<dbReference type="InterPro" id="IPR017972">
    <property type="entry name" value="Cyt_P450_CS"/>
</dbReference>